<keyword evidence="2" id="KW-0677">Repeat</keyword>
<dbReference type="PANTHER" id="PTHR10271">
    <property type="entry name" value="INTERFERON-INDUCED PROTEIN WITH TETRATRICOPEPTIDE REPEATS"/>
    <property type="match status" value="1"/>
</dbReference>
<accession>A0A315W899</accession>
<protein>
    <submittedName>
        <fullName evidence="6">Uncharacterized protein</fullName>
    </submittedName>
</protein>
<sequence length="512" mass="59203">MVLSIRGLKSAGLKNLMIQINDRLNVQRDDVDFSELGVEVSLVEQISTQISLYLDGHPAAASQRSQSLEDKLEALQSHFTWDLQPSRSKLTDLRIILEDIGTDEGNFWLGHIYNLLGFIQYQLGSSEDALKLFNRATETFRQKNADEGPWLMVNFGNLAWLHHHRGEDEKSEDYLSKVDGLMRRYPAPPELERHPEVLAEKAWTLMKFDKEKKLEAAELFQGAIRMQPDIVEWQSSYAILSTEFLTKRQIILEPEDFERLKSAKEQDPGNLYVAALYLEAKAAGGEQIQEEARELADRILERPPSSYNGNRPLLRLYRNQISKDEAVQLAEEALRRHPNSRYLKKSAAICHMKSILYPDHQELQPSCIVVNRAISLWEEMMAAYGDSSLRRQITLAELYSKVNQEKSHQIYKGLLREDLDPERKQILYSCYAKHLFFVRKQSRKSTLYHMRAAEIPVESNYRQKSITELEKTIRRTRNPELIEEIENLLTNLRNSACSSESVNIEDLNLKII</sequence>
<evidence type="ECO:0000256" key="5">
    <source>
        <dbReference type="ARBA" id="ARBA00038336"/>
    </source>
</evidence>
<dbReference type="GO" id="GO:0051607">
    <property type="term" value="P:defense response to virus"/>
    <property type="evidence" value="ECO:0007669"/>
    <property type="project" value="TreeGrafter"/>
</dbReference>
<keyword evidence="1" id="KW-0399">Innate immunity</keyword>
<organism evidence="6 7">
    <name type="scientific">Gambusia affinis</name>
    <name type="common">Western mosquitofish</name>
    <name type="synonym">Heterandria affinis</name>
    <dbReference type="NCBI Taxonomy" id="33528"/>
    <lineage>
        <taxon>Eukaryota</taxon>
        <taxon>Metazoa</taxon>
        <taxon>Chordata</taxon>
        <taxon>Craniata</taxon>
        <taxon>Vertebrata</taxon>
        <taxon>Euteleostomi</taxon>
        <taxon>Actinopterygii</taxon>
        <taxon>Neopterygii</taxon>
        <taxon>Teleostei</taxon>
        <taxon>Neoteleostei</taxon>
        <taxon>Acanthomorphata</taxon>
        <taxon>Ovalentaria</taxon>
        <taxon>Atherinomorphae</taxon>
        <taxon>Cyprinodontiformes</taxon>
        <taxon>Poeciliidae</taxon>
        <taxon>Poeciliinae</taxon>
        <taxon>Gambusia</taxon>
    </lineage>
</organism>
<keyword evidence="3" id="KW-0802">TPR repeat</keyword>
<reference evidence="6 7" key="1">
    <citation type="journal article" date="2018" name="G3 (Bethesda)">
        <title>A High-Quality Reference Genome for the Invasive Mosquitofish Gambusia affinis Using a Chicago Library.</title>
        <authorList>
            <person name="Hoffberg S.L."/>
            <person name="Troendle N.J."/>
            <person name="Glenn T.C."/>
            <person name="Mahmud O."/>
            <person name="Louha S."/>
            <person name="Chalopin D."/>
            <person name="Bennetzen J.L."/>
            <person name="Mauricio R."/>
        </authorList>
    </citation>
    <scope>NUCLEOTIDE SEQUENCE [LARGE SCALE GENOMIC DNA]</scope>
    <source>
        <strain evidence="6">NE01/NJP1002.9</strain>
        <tissue evidence="6">Muscle</tissue>
    </source>
</reference>
<evidence type="ECO:0000256" key="1">
    <source>
        <dbReference type="ARBA" id="ARBA00022588"/>
    </source>
</evidence>
<keyword evidence="4" id="KW-0391">Immunity</keyword>
<dbReference type="Gene3D" id="1.25.40.10">
    <property type="entry name" value="Tetratricopeptide repeat domain"/>
    <property type="match status" value="3"/>
</dbReference>
<evidence type="ECO:0000256" key="2">
    <source>
        <dbReference type="ARBA" id="ARBA00022737"/>
    </source>
</evidence>
<evidence type="ECO:0000313" key="7">
    <source>
        <dbReference type="Proteomes" id="UP000250572"/>
    </source>
</evidence>
<dbReference type="FunFam" id="1.25.40.10:FF:000036">
    <property type="entry name" value="interferon-induced protein with tetratricopeptide repeats 5"/>
    <property type="match status" value="1"/>
</dbReference>
<evidence type="ECO:0000313" key="6">
    <source>
        <dbReference type="EMBL" id="PWA31589.1"/>
    </source>
</evidence>
<dbReference type="GO" id="GO:0005829">
    <property type="term" value="C:cytosol"/>
    <property type="evidence" value="ECO:0007669"/>
    <property type="project" value="TreeGrafter"/>
</dbReference>
<gene>
    <name evidence="6" type="ORF">CCH79_00020028</name>
</gene>
<keyword evidence="7" id="KW-1185">Reference proteome</keyword>
<dbReference type="InterPro" id="IPR011990">
    <property type="entry name" value="TPR-like_helical_dom_sf"/>
</dbReference>
<dbReference type="Pfam" id="PF13424">
    <property type="entry name" value="TPR_12"/>
    <property type="match status" value="1"/>
</dbReference>
<name>A0A315W899_GAMAF</name>
<evidence type="ECO:0000256" key="3">
    <source>
        <dbReference type="ARBA" id="ARBA00022803"/>
    </source>
</evidence>
<dbReference type="STRING" id="33528.ENSGAFP00000031379"/>
<dbReference type="GO" id="GO:0045087">
    <property type="term" value="P:innate immune response"/>
    <property type="evidence" value="ECO:0007669"/>
    <property type="project" value="UniProtKB-KW"/>
</dbReference>
<dbReference type="Proteomes" id="UP000250572">
    <property type="component" value="Unassembled WGS sequence"/>
</dbReference>
<dbReference type="EMBL" id="NHOQ01000252">
    <property type="protein sequence ID" value="PWA31589.1"/>
    <property type="molecule type" value="Genomic_DNA"/>
</dbReference>
<proteinExistence type="inferred from homology"/>
<dbReference type="PANTHER" id="PTHR10271:SF14">
    <property type="entry name" value="INTERFERON-INDUCED PROTEIN WITH TETRATRICOPEPTIDE REPEATS-RELATED"/>
    <property type="match status" value="1"/>
</dbReference>
<comment type="caution">
    <text evidence="6">The sequence shown here is derived from an EMBL/GenBank/DDBJ whole genome shotgun (WGS) entry which is preliminary data.</text>
</comment>
<comment type="similarity">
    <text evidence="5">Belongs to the IFIT family.</text>
</comment>
<evidence type="ECO:0000256" key="4">
    <source>
        <dbReference type="ARBA" id="ARBA00022859"/>
    </source>
</evidence>
<dbReference type="AlphaFoldDB" id="A0A315W899"/>
<dbReference type="SUPFAM" id="SSF48452">
    <property type="entry name" value="TPR-like"/>
    <property type="match status" value="2"/>
</dbReference>